<dbReference type="EMBL" id="CATQJL010000001">
    <property type="protein sequence ID" value="CAJ0591245.1"/>
    <property type="molecule type" value="Genomic_DNA"/>
</dbReference>
<feature type="chain" id="PRO_5041453370" evidence="1">
    <location>
        <begin position="20"/>
        <end position="157"/>
    </location>
</feature>
<evidence type="ECO:0000256" key="1">
    <source>
        <dbReference type="SAM" id="SignalP"/>
    </source>
</evidence>
<feature type="signal peptide" evidence="1">
    <location>
        <begin position="1"/>
        <end position="19"/>
    </location>
</feature>
<keyword evidence="3" id="KW-1185">Reference proteome</keyword>
<dbReference type="Proteomes" id="UP001176961">
    <property type="component" value="Unassembled WGS sequence"/>
</dbReference>
<dbReference type="AlphaFoldDB" id="A0AA36DQA5"/>
<evidence type="ECO:0000313" key="2">
    <source>
        <dbReference type="EMBL" id="CAJ0591245.1"/>
    </source>
</evidence>
<organism evidence="2 3">
    <name type="scientific">Cylicocyclus nassatus</name>
    <name type="common">Nematode worm</name>
    <dbReference type="NCBI Taxonomy" id="53992"/>
    <lineage>
        <taxon>Eukaryota</taxon>
        <taxon>Metazoa</taxon>
        <taxon>Ecdysozoa</taxon>
        <taxon>Nematoda</taxon>
        <taxon>Chromadorea</taxon>
        <taxon>Rhabditida</taxon>
        <taxon>Rhabditina</taxon>
        <taxon>Rhabditomorpha</taxon>
        <taxon>Strongyloidea</taxon>
        <taxon>Strongylidae</taxon>
        <taxon>Cylicocyclus</taxon>
    </lineage>
</organism>
<reference evidence="2" key="1">
    <citation type="submission" date="2023-07" db="EMBL/GenBank/DDBJ databases">
        <authorList>
            <consortium name="CYATHOMIX"/>
        </authorList>
    </citation>
    <scope>NUCLEOTIDE SEQUENCE</scope>
    <source>
        <strain evidence="2">N/A</strain>
    </source>
</reference>
<proteinExistence type="predicted"/>
<sequence>MKLLLLLLVFLPLSIAVAADDDDGEAFSDAETDEYFKRIFDRKDYERFCKEGCPYVLKTEGPKAKFNVKKMADKCKKDSKVPKVVCDLVNMDDTLLKFSVKFYTWKQINNGYEFVRTPVELAESGKIITAWICKADLNNELYLSDANLEQKARNSTS</sequence>
<name>A0AA36DQA5_CYLNA</name>
<gene>
    <name evidence="2" type="ORF">CYNAS_LOCUS3228</name>
</gene>
<protein>
    <submittedName>
        <fullName evidence="2">Uncharacterized protein</fullName>
    </submittedName>
</protein>
<evidence type="ECO:0000313" key="3">
    <source>
        <dbReference type="Proteomes" id="UP001176961"/>
    </source>
</evidence>
<keyword evidence="1" id="KW-0732">Signal</keyword>
<accession>A0AA36DQA5</accession>
<comment type="caution">
    <text evidence="2">The sequence shown here is derived from an EMBL/GenBank/DDBJ whole genome shotgun (WGS) entry which is preliminary data.</text>
</comment>